<keyword evidence="3" id="KW-0560">Oxidoreductase</keyword>
<name>A0A376RCT1_ECOLX</name>
<evidence type="ECO:0000313" key="3">
    <source>
        <dbReference type="EMBL" id="STI15828.1"/>
    </source>
</evidence>
<dbReference type="NCBIfam" id="NF008439">
    <property type="entry name" value="PRK11282.1"/>
    <property type="match status" value="1"/>
</dbReference>
<sequence length="245" mass="26367">MLRECDYSQALLEQVNQAISDKTPLVIQGSNSKAFLGRPVTGQTLDVRCHRGIVNYDPTELVITARAGTPLVAIEAALESAGQMLPCEPPHYGEEATWGGMVACGLAGPRRPWSGSVRDFVLGTRIITGAGKHLRFGGEVMKNVAGYDLSRLMAGSYGCLGVLTEISMKVLPRPRASLSLRREISLQEAMNEIAQWQLQPLPISGLCYFDNALWIRLEGGEGSVKAARELLGGEEVAGQFLAAIA</sequence>
<protein>
    <submittedName>
        <fullName evidence="3">Glycolate oxidase subunit</fullName>
        <ecNumber evidence="3">1.-.-.-</ecNumber>
    </submittedName>
</protein>
<dbReference type="InterPro" id="IPR016169">
    <property type="entry name" value="FAD-bd_PCMH_sub2"/>
</dbReference>
<evidence type="ECO:0000313" key="4">
    <source>
        <dbReference type="Proteomes" id="UP000254159"/>
    </source>
</evidence>
<dbReference type="InterPro" id="IPR006094">
    <property type="entry name" value="Oxid_FAD_bind_N"/>
</dbReference>
<dbReference type="Proteomes" id="UP000254159">
    <property type="component" value="Unassembled WGS sequence"/>
</dbReference>
<dbReference type="PANTHER" id="PTHR11748:SF103">
    <property type="entry name" value="GLYCOLATE OXIDASE SUBUNIT GLCE"/>
    <property type="match status" value="1"/>
</dbReference>
<dbReference type="Pfam" id="PF01565">
    <property type="entry name" value="FAD_binding_4"/>
    <property type="match status" value="1"/>
</dbReference>
<dbReference type="AlphaFoldDB" id="A0A376RCT1"/>
<keyword evidence="1" id="KW-0285">Flavoprotein</keyword>
<dbReference type="EC" id="1.-.-.-" evidence="3"/>
<keyword evidence="1" id="KW-0274">FAD</keyword>
<dbReference type="GO" id="GO:0071949">
    <property type="term" value="F:FAD binding"/>
    <property type="evidence" value="ECO:0007669"/>
    <property type="project" value="InterPro"/>
</dbReference>
<dbReference type="PROSITE" id="PS51387">
    <property type="entry name" value="FAD_PCMH"/>
    <property type="match status" value="1"/>
</dbReference>
<proteinExistence type="predicted"/>
<reference evidence="3 4" key="1">
    <citation type="submission" date="2018-06" db="EMBL/GenBank/DDBJ databases">
        <authorList>
            <consortium name="Pathogen Informatics"/>
            <person name="Doyle S."/>
        </authorList>
    </citation>
    <scope>NUCLEOTIDE SEQUENCE [LARGE SCALE GENOMIC DNA]</scope>
    <source>
        <strain evidence="3 4">NCTC10865</strain>
    </source>
</reference>
<feature type="domain" description="FAD-binding PCMH-type" evidence="2">
    <location>
        <begin position="1"/>
        <end position="173"/>
    </location>
</feature>
<evidence type="ECO:0000259" key="2">
    <source>
        <dbReference type="PROSITE" id="PS51387"/>
    </source>
</evidence>
<dbReference type="Gene3D" id="3.30.465.10">
    <property type="match status" value="1"/>
</dbReference>
<dbReference type="InterPro" id="IPR036318">
    <property type="entry name" value="FAD-bd_PCMH-like_sf"/>
</dbReference>
<evidence type="ECO:0000256" key="1">
    <source>
        <dbReference type="ARBA" id="ARBA00022827"/>
    </source>
</evidence>
<dbReference type="InterPro" id="IPR016166">
    <property type="entry name" value="FAD-bd_PCMH"/>
</dbReference>
<accession>A0A376RCT1</accession>
<dbReference type="PANTHER" id="PTHR11748">
    <property type="entry name" value="D-LACTATE DEHYDROGENASE"/>
    <property type="match status" value="1"/>
</dbReference>
<dbReference type="EMBL" id="UGCD01000002">
    <property type="protein sequence ID" value="STI15828.1"/>
    <property type="molecule type" value="Genomic_DNA"/>
</dbReference>
<organism evidence="3 4">
    <name type="scientific">Escherichia coli</name>
    <dbReference type="NCBI Taxonomy" id="562"/>
    <lineage>
        <taxon>Bacteria</taxon>
        <taxon>Pseudomonadati</taxon>
        <taxon>Pseudomonadota</taxon>
        <taxon>Gammaproteobacteria</taxon>
        <taxon>Enterobacterales</taxon>
        <taxon>Enterobacteriaceae</taxon>
        <taxon>Escherichia</taxon>
    </lineage>
</organism>
<dbReference type="FunFam" id="3.30.465.10:FF:000041">
    <property type="entry name" value="Glycolate oxidase, subunit GlcE"/>
    <property type="match status" value="1"/>
</dbReference>
<dbReference type="GO" id="GO:0016491">
    <property type="term" value="F:oxidoreductase activity"/>
    <property type="evidence" value="ECO:0007669"/>
    <property type="project" value="UniProtKB-KW"/>
</dbReference>
<dbReference type="SUPFAM" id="SSF56176">
    <property type="entry name" value="FAD-binding/transporter-associated domain-like"/>
    <property type="match status" value="1"/>
</dbReference>
<gene>
    <name evidence="3" type="primary">glcE_1</name>
    <name evidence="3" type="ORF">NCTC10865_01059</name>
</gene>